<dbReference type="InterPro" id="IPR056739">
    <property type="entry name" value="NfeD_membrane"/>
</dbReference>
<feature type="transmembrane region" description="Helical" evidence="5">
    <location>
        <begin position="28"/>
        <end position="44"/>
    </location>
</feature>
<feature type="transmembrane region" description="Helical" evidence="5">
    <location>
        <begin position="101"/>
        <end position="121"/>
    </location>
</feature>
<dbReference type="Pfam" id="PF24961">
    <property type="entry name" value="NfeD_membrane"/>
    <property type="match status" value="1"/>
</dbReference>
<keyword evidence="3 5" id="KW-1133">Transmembrane helix</keyword>
<dbReference type="Pfam" id="PF01957">
    <property type="entry name" value="NfeD"/>
    <property type="match status" value="1"/>
</dbReference>
<evidence type="ECO:0000256" key="1">
    <source>
        <dbReference type="ARBA" id="ARBA00004141"/>
    </source>
</evidence>
<name>A0A133KAT3_9FIRM</name>
<dbReference type="InterPro" id="IPR002810">
    <property type="entry name" value="NfeD-like_C"/>
</dbReference>
<accession>A0A133KAT3</accession>
<comment type="subcellular location">
    <subcellularLocation>
        <location evidence="1">Membrane</location>
        <topology evidence="1">Multi-pass membrane protein</topology>
    </subcellularLocation>
</comment>
<feature type="domain" description="NfeD-like C-terminal" evidence="6">
    <location>
        <begin position="148"/>
        <end position="202"/>
    </location>
</feature>
<reference evidence="9" key="1">
    <citation type="submission" date="2016-01" db="EMBL/GenBank/DDBJ databases">
        <authorList>
            <person name="Mitreva M."/>
            <person name="Pepin K.H."/>
            <person name="Mihindukulasuriya K.A."/>
            <person name="Fulton R."/>
            <person name="Fronick C."/>
            <person name="O'Laughlin M."/>
            <person name="Miner T."/>
            <person name="Herter B."/>
            <person name="Rosa B.A."/>
            <person name="Cordes M."/>
            <person name="Tomlinson C."/>
            <person name="Wollam A."/>
            <person name="Palsikar V.B."/>
            <person name="Mardis E.R."/>
            <person name="Wilson R.K."/>
        </authorList>
    </citation>
    <scope>NUCLEOTIDE SEQUENCE [LARGE SCALE GENOMIC DNA]</scope>
    <source>
        <strain evidence="9">MJR8151</strain>
    </source>
</reference>
<dbReference type="PANTHER" id="PTHR33507">
    <property type="entry name" value="INNER MEMBRANE PROTEIN YBBJ"/>
    <property type="match status" value="1"/>
</dbReference>
<dbReference type="PATRIC" id="fig|33036.3.peg.1710"/>
<feature type="domain" description="NfeD integral membrane" evidence="7">
    <location>
        <begin position="9"/>
        <end position="117"/>
    </location>
</feature>
<dbReference type="AlphaFoldDB" id="A0A133KAT3"/>
<organism evidence="8 9">
    <name type="scientific">Anaerococcus tetradius</name>
    <dbReference type="NCBI Taxonomy" id="33036"/>
    <lineage>
        <taxon>Bacteria</taxon>
        <taxon>Bacillati</taxon>
        <taxon>Bacillota</taxon>
        <taxon>Tissierellia</taxon>
        <taxon>Tissierellales</taxon>
        <taxon>Peptoniphilaceae</taxon>
        <taxon>Anaerococcus</taxon>
    </lineage>
</organism>
<keyword evidence="9" id="KW-1185">Reference proteome</keyword>
<evidence type="ECO:0000313" key="8">
    <source>
        <dbReference type="EMBL" id="KWZ76630.1"/>
    </source>
</evidence>
<gene>
    <name evidence="8" type="ORF">HMPREF3200_01725</name>
</gene>
<sequence>MIYELAIGLTFVLAVVSLISILFTDKKLIFAGLAIILLGVFYYTNSTYHMAESWPLIAFVAGVTLLTLEIFIPSFGLIGITGLGLIGLAIYNSIWMDGRELFLLIGASLAIVFSLTVYVLLGFRANIFDRDILRTVNSRDIASKADYSSLLGKKGKTKSILRPTGKVVLDDSYYDARSQGDFIENDKDIVVVSVKDGHIVVKEL</sequence>
<dbReference type="InterPro" id="IPR012340">
    <property type="entry name" value="NA-bd_OB-fold"/>
</dbReference>
<feature type="transmembrane region" description="Helical" evidence="5">
    <location>
        <begin position="6"/>
        <end position="23"/>
    </location>
</feature>
<dbReference type="EMBL" id="LRPM01000072">
    <property type="protein sequence ID" value="KWZ76630.1"/>
    <property type="molecule type" value="Genomic_DNA"/>
</dbReference>
<dbReference type="PANTHER" id="PTHR33507:SF3">
    <property type="entry name" value="INNER MEMBRANE PROTEIN YBBJ"/>
    <property type="match status" value="1"/>
</dbReference>
<evidence type="ECO:0000256" key="4">
    <source>
        <dbReference type="ARBA" id="ARBA00023136"/>
    </source>
</evidence>
<dbReference type="InterPro" id="IPR052165">
    <property type="entry name" value="Membrane_assoc_protease"/>
</dbReference>
<dbReference type="Proteomes" id="UP000070383">
    <property type="component" value="Unassembled WGS sequence"/>
</dbReference>
<dbReference type="Gene3D" id="2.40.50.140">
    <property type="entry name" value="Nucleic acid-binding proteins"/>
    <property type="match status" value="1"/>
</dbReference>
<comment type="caution">
    <text evidence="8">The sequence shown here is derived from an EMBL/GenBank/DDBJ whole genome shotgun (WGS) entry which is preliminary data.</text>
</comment>
<dbReference type="OrthoDB" id="9806253at2"/>
<protein>
    <submittedName>
        <fullName evidence="8">Nodulation efficiency protein D</fullName>
    </submittedName>
</protein>
<keyword evidence="4 5" id="KW-0472">Membrane</keyword>
<evidence type="ECO:0000256" key="5">
    <source>
        <dbReference type="SAM" id="Phobius"/>
    </source>
</evidence>
<evidence type="ECO:0000313" key="9">
    <source>
        <dbReference type="Proteomes" id="UP000070383"/>
    </source>
</evidence>
<dbReference type="GO" id="GO:0005886">
    <property type="term" value="C:plasma membrane"/>
    <property type="evidence" value="ECO:0007669"/>
    <property type="project" value="TreeGrafter"/>
</dbReference>
<proteinExistence type="predicted"/>
<evidence type="ECO:0000259" key="6">
    <source>
        <dbReference type="Pfam" id="PF01957"/>
    </source>
</evidence>
<evidence type="ECO:0000256" key="3">
    <source>
        <dbReference type="ARBA" id="ARBA00022989"/>
    </source>
</evidence>
<feature type="transmembrane region" description="Helical" evidence="5">
    <location>
        <begin position="56"/>
        <end position="89"/>
    </location>
</feature>
<keyword evidence="2 5" id="KW-0812">Transmembrane</keyword>
<dbReference type="SUPFAM" id="SSF141322">
    <property type="entry name" value="NfeD domain-like"/>
    <property type="match status" value="1"/>
</dbReference>
<evidence type="ECO:0000256" key="2">
    <source>
        <dbReference type="ARBA" id="ARBA00022692"/>
    </source>
</evidence>
<dbReference type="STRING" id="33036.HMPREF3200_01725"/>
<evidence type="ECO:0000259" key="7">
    <source>
        <dbReference type="Pfam" id="PF24961"/>
    </source>
</evidence>
<dbReference type="RefSeq" id="WP_004837494.1">
    <property type="nucleotide sequence ID" value="NZ_CAMXZL010000012.1"/>
</dbReference>